<proteinExistence type="predicted"/>
<evidence type="ECO:0000313" key="2">
    <source>
        <dbReference type="Proteomes" id="UP000004095"/>
    </source>
</evidence>
<dbReference type="eggNOG" id="ENOG503091D">
    <property type="taxonomic scope" value="Bacteria"/>
</dbReference>
<name>A1ZJ48_MICM2</name>
<accession>A1ZJ48</accession>
<dbReference type="RefSeq" id="WP_002696006.1">
    <property type="nucleotide sequence ID" value="NZ_AAWS01000010.1"/>
</dbReference>
<sequence>MNKVIISHLTKKLFLGTFLILLGVNVQAQKNNGEILGNIMPSPVELSALIKDVGASYDKSILNSSDKAEGYSSKYARALNLGVYSTDLGYAAIYKENTDAFMYLNSVRKIAESLGIGKYIDYANITKLALENDLNALLDETTRTFEEINKHFQKNGQDELSVAMLAGGWIESLYLTCEIAKKKQSKVLDVRIAEQQLVLSQLLPILRKYKSSDMKALTYDLTSLQKLYKNLKIDYKEGEVTTKEVNGELIVQESTTSSIKINPNDLKKILDMTGKIRAKIVK</sequence>
<organism evidence="1 2">
    <name type="scientific">Microscilla marina ATCC 23134</name>
    <dbReference type="NCBI Taxonomy" id="313606"/>
    <lineage>
        <taxon>Bacteria</taxon>
        <taxon>Pseudomonadati</taxon>
        <taxon>Bacteroidota</taxon>
        <taxon>Cytophagia</taxon>
        <taxon>Cytophagales</taxon>
        <taxon>Microscillaceae</taxon>
        <taxon>Microscilla</taxon>
    </lineage>
</organism>
<comment type="caution">
    <text evidence="1">The sequence shown here is derived from an EMBL/GenBank/DDBJ whole genome shotgun (WGS) entry which is preliminary data.</text>
</comment>
<dbReference type="Proteomes" id="UP000004095">
    <property type="component" value="Unassembled WGS sequence"/>
</dbReference>
<dbReference type="OrthoDB" id="1116284at2"/>
<dbReference type="EMBL" id="AAWS01000010">
    <property type="protein sequence ID" value="EAY29584.1"/>
    <property type="molecule type" value="Genomic_DNA"/>
</dbReference>
<protein>
    <submittedName>
        <fullName evidence="1">Uncharacterized protein</fullName>
    </submittedName>
</protein>
<reference evidence="1 2" key="1">
    <citation type="submission" date="2007-01" db="EMBL/GenBank/DDBJ databases">
        <authorList>
            <person name="Haygood M."/>
            <person name="Podell S."/>
            <person name="Anderson C."/>
            <person name="Hopkinson B."/>
            <person name="Roe K."/>
            <person name="Barbeau K."/>
            <person name="Gaasterland T."/>
            <person name="Ferriera S."/>
            <person name="Johnson J."/>
            <person name="Kravitz S."/>
            <person name="Beeson K."/>
            <person name="Sutton G."/>
            <person name="Rogers Y.-H."/>
            <person name="Friedman R."/>
            <person name="Frazier M."/>
            <person name="Venter J.C."/>
        </authorList>
    </citation>
    <scope>NUCLEOTIDE SEQUENCE [LARGE SCALE GENOMIC DNA]</scope>
    <source>
        <strain evidence="1 2">ATCC 23134</strain>
    </source>
</reference>
<gene>
    <name evidence="1" type="ORF">M23134_00468</name>
</gene>
<keyword evidence="2" id="KW-1185">Reference proteome</keyword>
<evidence type="ECO:0000313" key="1">
    <source>
        <dbReference type="EMBL" id="EAY29584.1"/>
    </source>
</evidence>
<dbReference type="AlphaFoldDB" id="A1ZJ48"/>